<dbReference type="OrthoDB" id="7801725at2"/>
<evidence type="ECO:0000313" key="3">
    <source>
        <dbReference type="Proteomes" id="UP000061432"/>
    </source>
</evidence>
<keyword evidence="2" id="KW-0255">Endonuclease</keyword>
<dbReference type="InterPro" id="IPR011335">
    <property type="entry name" value="Restrct_endonuc-II-like"/>
</dbReference>
<dbReference type="KEGG" id="maqu:Maq22A_c04780"/>
<name>A0A0C6FBZ8_9HYPH</name>
<organism evidence="2 3">
    <name type="scientific">Methylobacterium aquaticum</name>
    <dbReference type="NCBI Taxonomy" id="270351"/>
    <lineage>
        <taxon>Bacteria</taxon>
        <taxon>Pseudomonadati</taxon>
        <taxon>Pseudomonadota</taxon>
        <taxon>Alphaproteobacteria</taxon>
        <taxon>Hyphomicrobiales</taxon>
        <taxon>Methylobacteriaceae</taxon>
        <taxon>Methylobacterium</taxon>
    </lineage>
</organism>
<proteinExistence type="predicted"/>
<dbReference type="InterPro" id="IPR011604">
    <property type="entry name" value="PDDEXK-like_dom_sf"/>
</dbReference>
<dbReference type="RefSeq" id="WP_060845890.1">
    <property type="nucleotide sequence ID" value="NZ_AP014704.1"/>
</dbReference>
<gene>
    <name evidence="2" type="ORF">Maq22A_c04780</name>
</gene>
<dbReference type="PATRIC" id="fig|270351.10.peg.921"/>
<dbReference type="Proteomes" id="UP000061432">
    <property type="component" value="Chromosome"/>
</dbReference>
<dbReference type="Pfam" id="PF09588">
    <property type="entry name" value="YqaJ"/>
    <property type="match status" value="1"/>
</dbReference>
<reference evidence="3" key="2">
    <citation type="submission" date="2015-01" db="EMBL/GenBank/DDBJ databases">
        <title>Complete genome sequence of Methylobacterium aquaticum strain 22A.</title>
        <authorList>
            <person name="Tani A."/>
            <person name="Ogura Y."/>
            <person name="Hayashi T."/>
        </authorList>
    </citation>
    <scope>NUCLEOTIDE SEQUENCE [LARGE SCALE GENOMIC DNA]</scope>
    <source>
        <strain evidence="3">MA-22A</strain>
    </source>
</reference>
<dbReference type="EMBL" id="AP014704">
    <property type="protein sequence ID" value="BAQ44362.1"/>
    <property type="molecule type" value="Genomic_DNA"/>
</dbReference>
<sequence>MKVERHPITTRDAWLGLRAQDVTASVAGALLGVHEYTTPLALWALKSGLVTEDPEETPAMRRGRLLEPIALQLLAEERPDWRVIPANDVYLRAPGLRIGCTPDAYAVDPARPGRGVVQVKTTSDLVFRSKWLDESRVLQPPLWIAVQAIVEARLAGESWAVIALLVVGHGIELHVIEIPLHDGIWTRLVDETRLFWARVAAGEAPAAHYTQDGGTLNALWPPDANGPVLDLSASNRAPVLVDEHLALADAIREAEARKKAINAELTELLAGAPVGRLADGREITRTMQTRAEHVVRASTFPVLRIRYPKRNAA</sequence>
<feature type="domain" description="YqaJ viral recombinase" evidence="1">
    <location>
        <begin position="14"/>
        <end position="133"/>
    </location>
</feature>
<evidence type="ECO:0000259" key="1">
    <source>
        <dbReference type="Pfam" id="PF09588"/>
    </source>
</evidence>
<accession>A0A0C6FBZ8</accession>
<dbReference type="AlphaFoldDB" id="A0A0C6FBZ8"/>
<keyword evidence="2" id="KW-0540">Nuclease</keyword>
<keyword evidence="2" id="KW-0378">Hydrolase</keyword>
<dbReference type="Gene3D" id="3.90.320.10">
    <property type="match status" value="1"/>
</dbReference>
<dbReference type="SUPFAM" id="SSF52980">
    <property type="entry name" value="Restriction endonuclease-like"/>
    <property type="match status" value="1"/>
</dbReference>
<dbReference type="STRING" id="270351.Maq22A_c04780"/>
<protein>
    <submittedName>
        <fullName evidence="2">Phage-related protein, predicted endonuclease</fullName>
    </submittedName>
</protein>
<reference evidence="2 3" key="1">
    <citation type="journal article" date="2015" name="Genome Announc.">
        <title>Complete Genome Sequence of Methylobacterium aquaticum Strain 22A, Isolated from Racomitrium japonicum Moss.</title>
        <authorList>
            <person name="Tani A."/>
            <person name="Ogura Y."/>
            <person name="Hayashi T."/>
            <person name="Kimbara K."/>
        </authorList>
    </citation>
    <scope>NUCLEOTIDE SEQUENCE [LARGE SCALE GENOMIC DNA]</scope>
    <source>
        <strain evidence="2 3">MA-22A</strain>
    </source>
</reference>
<evidence type="ECO:0000313" key="2">
    <source>
        <dbReference type="EMBL" id="BAQ44362.1"/>
    </source>
</evidence>
<dbReference type="InterPro" id="IPR019080">
    <property type="entry name" value="YqaJ_viral_recombinase"/>
</dbReference>
<dbReference type="GO" id="GO:0004519">
    <property type="term" value="F:endonuclease activity"/>
    <property type="evidence" value="ECO:0007669"/>
    <property type="project" value="UniProtKB-KW"/>
</dbReference>